<dbReference type="PANTHER" id="PTHR10039:SF15">
    <property type="entry name" value="NACHT DOMAIN-CONTAINING PROTEIN"/>
    <property type="match status" value="1"/>
</dbReference>
<dbReference type="InterPro" id="IPR002110">
    <property type="entry name" value="Ankyrin_rpt"/>
</dbReference>
<evidence type="ECO:0000259" key="4">
    <source>
        <dbReference type="Pfam" id="PF24883"/>
    </source>
</evidence>
<feature type="domain" description="GPI inositol-deacylase winged helix" evidence="3">
    <location>
        <begin position="625"/>
        <end position="701"/>
    </location>
</feature>
<dbReference type="Gene3D" id="3.40.50.300">
    <property type="entry name" value="P-loop containing nucleotide triphosphate hydrolases"/>
    <property type="match status" value="1"/>
</dbReference>
<dbReference type="InterPro" id="IPR054471">
    <property type="entry name" value="GPIID_WHD"/>
</dbReference>
<dbReference type="SUPFAM" id="SSF48403">
    <property type="entry name" value="Ankyrin repeat"/>
    <property type="match status" value="1"/>
</dbReference>
<dbReference type="EMBL" id="CM002799">
    <property type="protein sequence ID" value="KZN89445.1"/>
    <property type="molecule type" value="Genomic_DNA"/>
</dbReference>
<feature type="region of interest" description="Disordered" evidence="2">
    <location>
        <begin position="1"/>
        <end position="46"/>
    </location>
</feature>
<feature type="domain" description="Nephrocystin 3-like N-terminal" evidence="4">
    <location>
        <begin position="342"/>
        <end position="512"/>
    </location>
</feature>
<dbReference type="Pfam" id="PF24883">
    <property type="entry name" value="NPHP3_N"/>
    <property type="match status" value="1"/>
</dbReference>
<sequence>MLGRIKTKLSGHRRRQAAQAVPTEPNTDNGGGSSAAGSGDQGTLVEPVGKSLTTQSELPARDLWRDALKQLPETRQEKLKCMGFGQLSSGSVEASIYDLVGEVNKKQEQCEQKFWRVSVGDHDFVLRNYTTKIIGWLEKAGDIAVLFAPPQASVPWTVLKSVMQIPVIDDEQMAALLVTTEKVVRIASRGQVYEQVYLTDTSRTPEEKLSKNLQDALVKIYSTSLELLADSADLFSTDTARRTLKAVLNTGHVSGGLSALAEQEDELLRDVQACESRRSAQADDRMIGMLDRLNAPLSRVDENVHSLLGQMSKYNRTRLLEWISPIKFGEHHYNVKEKRTPGTGEWLLQDERFRDWEKANSSGIFWLQGSPGTGKTYLTSRVIDLVQGMLNDLPKDEGFAFFYCDKTEATRGQPQSIFQSYVRQLSTSASNPESIQTQLKEICQKSQEAGSTLRPGACKKQVLESLNLYSKTTLVLDALDECGPESREELIDALRLFLRESKNTVKVFISSRPDPDIQSQLEGSISVSIQASNNQTDIQNFLEKELEKLAKTTACIRRLKTNIVDKLLERCQGMFQWAALQIHQIRPCKTEESIWKRLDTLPDGLQEAYNEVWSEIGKLEEPDQSLTKRALLWAMSACKPMTSDELLYAIRVDPTGDLPLLLDEEIDEQGLLSLCKNLLVIDSQLNVWRFAHLSVREYLEKKVKWTIEWAQFHAARVSLLVLNDTFEKDPDFAWGPSYRPKESDNFFNLSHPFQRYTRHHWARHVQGVRGAEQILLAPLLKTFLGSPEDSSLQYRRWYRQIFVEDGYAPPTSVFQGTWSGSVRDISPENFAVLAMCYFSFDTILWDWWEGTEIPLSLVNERCHSLLAIAAAAGSKPICKNLVERGSEVDLQLPGSEYGSALAAAARMGHLEIVKFLVTEAGANVNMQLLPRSVPLGQFGSALATAAFWGQIEVIKYLVQEAGADVNMPFAPTHPGFDAFNTALETATYAGRIDVVKFLVHEAGADLNVQLPSGLYGSALAVAAKRDVGIVKFLVQEAGADVNALLQSGAYGSALAAAAGNIEIVKFLVQNGGADVNMLLQCGECGSALAAAARWADLEHVKFLVQECGADVNVLLPTGEYGSALAAASIRDIEIVKFLVQEAGADVNQQLTSGDYGSALAAAAQSGEIGIVKFLVQEAGADVTMPLLSGYYGSVLAAASTEAVDVVKYLVQEAGMDVNMPLQIGYFGSALAAAAAMGNLEAIRYLIGAKADVNQRLPNGKYGSALAAACAIGRKDCAELLIEAGGEVNLRLVGVPFNNALQAAEAAVSKEDLLWLDLYEEPLGQHKVEVAGLLQSHGATV</sequence>
<keyword evidence="1" id="KW-0677">Repeat</keyword>
<dbReference type="InterPro" id="IPR036770">
    <property type="entry name" value="Ankyrin_rpt-contain_sf"/>
</dbReference>
<gene>
    <name evidence="5" type="ORF">EN45_080510</name>
</gene>
<dbReference type="Pfam" id="PF22939">
    <property type="entry name" value="WHD_GPIID"/>
    <property type="match status" value="1"/>
</dbReference>
<dbReference type="SMART" id="SM00248">
    <property type="entry name" value="ANK"/>
    <property type="match status" value="12"/>
</dbReference>
<dbReference type="Pfam" id="PF00023">
    <property type="entry name" value="Ank"/>
    <property type="match status" value="1"/>
</dbReference>
<accession>A0A167UN95</accession>
<dbReference type="Gene3D" id="1.25.40.20">
    <property type="entry name" value="Ankyrin repeat-containing domain"/>
    <property type="match status" value="3"/>
</dbReference>
<dbReference type="Proteomes" id="UP000076449">
    <property type="component" value="Chromosome II"/>
</dbReference>
<proteinExistence type="predicted"/>
<dbReference type="InterPro" id="IPR027417">
    <property type="entry name" value="P-loop_NTPase"/>
</dbReference>
<organism evidence="5">
    <name type="scientific">Penicillium chrysogenum</name>
    <name type="common">Penicillium notatum</name>
    <dbReference type="NCBI Taxonomy" id="5076"/>
    <lineage>
        <taxon>Eukaryota</taxon>
        <taxon>Fungi</taxon>
        <taxon>Dikarya</taxon>
        <taxon>Ascomycota</taxon>
        <taxon>Pezizomycotina</taxon>
        <taxon>Eurotiomycetes</taxon>
        <taxon>Eurotiomycetidae</taxon>
        <taxon>Eurotiales</taxon>
        <taxon>Aspergillaceae</taxon>
        <taxon>Penicillium</taxon>
        <taxon>Penicillium chrysogenum species complex</taxon>
    </lineage>
</organism>
<dbReference type="SUPFAM" id="SSF52540">
    <property type="entry name" value="P-loop containing nucleoside triphosphate hydrolases"/>
    <property type="match status" value="1"/>
</dbReference>
<name>A0A167UN95_PENCH</name>
<evidence type="ECO:0000256" key="2">
    <source>
        <dbReference type="SAM" id="MobiDB-lite"/>
    </source>
</evidence>
<evidence type="ECO:0000313" key="5">
    <source>
        <dbReference type="EMBL" id="KZN89445.1"/>
    </source>
</evidence>
<dbReference type="Pfam" id="PF12796">
    <property type="entry name" value="Ank_2"/>
    <property type="match status" value="3"/>
</dbReference>
<feature type="compositionally biased region" description="Basic residues" evidence="2">
    <location>
        <begin position="1"/>
        <end position="16"/>
    </location>
</feature>
<dbReference type="PANTHER" id="PTHR10039">
    <property type="entry name" value="AMELOGENIN"/>
    <property type="match status" value="1"/>
</dbReference>
<dbReference type="InterPro" id="IPR056884">
    <property type="entry name" value="NPHP3-like_N"/>
</dbReference>
<evidence type="ECO:0000256" key="1">
    <source>
        <dbReference type="ARBA" id="ARBA00022737"/>
    </source>
</evidence>
<reference evidence="5" key="1">
    <citation type="journal article" date="2014" name="Genome Announc.">
        <title>Complete sequencing and chromosome-scale genome assembly of the industrial progenitor strain P2niaD18 from the penicillin producer Penicillium chrysogenum.</title>
        <authorList>
            <person name="Specht T."/>
            <person name="Dahlmann T.A."/>
            <person name="Zadra I."/>
            <person name="Kurnsteiner H."/>
            <person name="Kuck U."/>
        </authorList>
    </citation>
    <scope>NUCLEOTIDE SEQUENCE [LARGE SCALE GENOMIC DNA]</scope>
    <source>
        <strain evidence="5">P2niaD18</strain>
    </source>
</reference>
<evidence type="ECO:0000259" key="3">
    <source>
        <dbReference type="Pfam" id="PF22939"/>
    </source>
</evidence>
<protein>
    <submittedName>
        <fullName evidence="5">Putative ankyrin repeat protein</fullName>
    </submittedName>
</protein>